<dbReference type="InParanoid" id="A7ASB1"/>
<dbReference type="EMBL" id="AAXT01000002">
    <property type="protein sequence ID" value="EDO07430.1"/>
    <property type="molecule type" value="Genomic_DNA"/>
</dbReference>
<gene>
    <name evidence="3" type="ORF">BBOV_IV010770</name>
</gene>
<sequence length="1104" mass="125676">MNLTKPAGLYARTINVVPRPDTTYVEGDGINGGECGKWLKFIVKKHGSLARGVVRLNLDYAEDACFKSSVFINHNADERDLQRDAPSCHNKRLANNSVSDALENNFLWDVCVVDGQTYNVRYRVTRQGTFLLHVTLDGNPIPGSPFKIYISDAPPHVPACRVYGKNTESCYAIPFVPEIIEAIFPNAYRTPDNGTLEVTGKSPRSNKAINSPSLRNKGQKNVSPRISSSRNGTPREVNTYPNINNAEEQRVKDLISIAYNDQQQDPMNWDYDPELGLGAAVSDENPISPKNRSARRNISPRSSRKADDNKPTKTRLLNIVDRHSKDYLRNRKKHTMTHLERNMLLNEIEVHLADEHGNTVTHALPYVRAWGENYARVVSVDHRKNGVIKIKYIVIVTREGLPLLKDVQARGIGSVLPSSLQVGQVPCKIYVEINGKPLFGSPFKPQVVNVEDLERYYKLKLGTVESIVHKFTVLVNNHDFDGCAELYNSIESSEAKAKLGGILVNKLTELEKDNIYATSEIRLVESLKLQSLGRLLGLVHNQYKKMLTYKTSSILHCIRELNDYEKVDPTGDQSNEGSKSFNNLGDVILNYRLIGDELRKLHRYELADRFDQINDQICDEIDLQMWSSIIGQKEKRVQKLRSEVETTVERLSSFKDTIESRYSSYTRKDLNDLKHIPGFAKERSIQTEPVDMITSRLSHLIKGRCVPSQGNTNIDSIVESTWRKCNNYDIQATVSKVLKSSIRLKNCISELFMYYSTPHDLGERTVLGVRRASMELFVLESTLNNYLCANVKKLEWLFERFSIELRDKDGKIMPRIIPEHMWCAYLREIGYLNLLYTIAESGDRELLRDSQHPSRLVAFHHLCKEHLIPLYETLFTTKPDFQKCLKFPSNHEIGTGKKTKVLKKTVGGPSEQYFNSRQDILNYFNVRALEHVLDVFDIDVLHRIFKHYSRLSMFGRKQLTKNWFSENATISTATFVIFARDFQIIPGHMDGERVHSIARNVASRGQAGANKLGFRDFLNAISRTIARAVLASTLAKHDDYEVAREKISDTVDIVPRCVQSRQSVKSDIEMMVKTLGLCDDQFVRYTIDALYGAEAVEYIDGVLD</sequence>
<dbReference type="FunCoup" id="A7ASB1">
    <property type="interactions" value="4"/>
</dbReference>
<accession>A7ASB1</accession>
<reference evidence="4" key="3">
    <citation type="journal article" date="2021" name="Int. J. Parasitol.">
        <title>Comparative analysis of gene expression between Babesia bovis blood stages and kinetes allowed by improved genome annotation.</title>
        <authorList>
            <person name="Ueti M.W."/>
            <person name="Johnson W.C."/>
            <person name="Kappmeyer L.S."/>
            <person name="Herndon D.R."/>
            <person name="Mousel M.R."/>
            <person name="Reif K.E."/>
            <person name="Taus N.S."/>
            <person name="Ifeonu O.O."/>
            <person name="Silva J.C."/>
            <person name="Suarez C.E."/>
            <person name="Brayton K.A."/>
        </authorList>
    </citation>
    <scope>NUCLEOTIDE SEQUENCE [LARGE SCALE GENOMIC DNA]</scope>
</reference>
<feature type="region of interest" description="Disordered" evidence="2">
    <location>
        <begin position="194"/>
        <end position="245"/>
    </location>
</feature>
<dbReference type="Proteomes" id="UP000002173">
    <property type="component" value="Unassembled WGS sequence"/>
</dbReference>
<evidence type="ECO:0000256" key="1">
    <source>
        <dbReference type="PROSITE-ProRule" id="PRU00087"/>
    </source>
</evidence>
<dbReference type="SUPFAM" id="SSF81296">
    <property type="entry name" value="E set domains"/>
    <property type="match status" value="1"/>
</dbReference>
<protein>
    <submittedName>
        <fullName evidence="3">Uncharacterized protein</fullName>
    </submittedName>
</protein>
<feature type="repeat" description="Filamin" evidence="1">
    <location>
        <begin position="114"/>
        <end position="150"/>
    </location>
</feature>
<dbReference type="InterPro" id="IPR017868">
    <property type="entry name" value="Filamin/ABP280_repeat-like"/>
</dbReference>
<dbReference type="InterPro" id="IPR013783">
    <property type="entry name" value="Ig-like_fold"/>
</dbReference>
<evidence type="ECO:0000313" key="3">
    <source>
        <dbReference type="EMBL" id="EDO07430.1"/>
    </source>
</evidence>
<dbReference type="Pfam" id="PF00630">
    <property type="entry name" value="Filamin"/>
    <property type="match status" value="1"/>
</dbReference>
<dbReference type="OMA" id="LPENMWC"/>
<dbReference type="Gene3D" id="2.60.40.10">
    <property type="entry name" value="Immunoglobulins"/>
    <property type="match status" value="1"/>
</dbReference>
<dbReference type="AlphaFoldDB" id="A7ASB1"/>
<reference evidence="4" key="2">
    <citation type="journal article" date="2020" name="Data Brief">
        <title>Transcriptome dataset of Babesia bovis life stages within vertebrate and invertebrate hosts.</title>
        <authorList>
            <person name="Ueti M.W."/>
            <person name="Johnson W.C."/>
            <person name="Kappmeyer L.S."/>
            <person name="Herndon D.R."/>
            <person name="Mousel M.R."/>
            <person name="Reif K.E."/>
            <person name="Taus N.S."/>
            <person name="Ifeonu O.O."/>
            <person name="Silva J.C."/>
            <person name="Suarez C.E."/>
            <person name="Brayton K.A."/>
        </authorList>
    </citation>
    <scope>NUCLEOTIDE SEQUENCE [LARGE SCALE GENOMIC DNA]</scope>
</reference>
<dbReference type="eggNOG" id="ENOG502S3RH">
    <property type="taxonomic scope" value="Eukaryota"/>
</dbReference>
<dbReference type="VEuPathDB" id="PiroplasmaDB:BBOV_IV010770"/>
<reference evidence="3 4" key="1">
    <citation type="journal article" date="2007" name="PLoS Pathog.">
        <title>Genome sequence of Babesia bovis and comparative analysis of apicomplexan hemoprotozoa.</title>
        <authorList>
            <person name="Brayton K.A."/>
            <person name="Lau A.O.T."/>
            <person name="Herndon D.R."/>
            <person name="Hannick L."/>
            <person name="Kappmeyer L.S."/>
            <person name="Berens S.J."/>
            <person name="Bidwell S.L."/>
            <person name="Brown W.C."/>
            <person name="Crabtree J."/>
            <person name="Fadrosh D."/>
            <person name="Feldblum T."/>
            <person name="Forberger H.A."/>
            <person name="Haas B.J."/>
            <person name="Howell J.M."/>
            <person name="Khouri H."/>
            <person name="Koo H."/>
            <person name="Mann D.J."/>
            <person name="Norimine J."/>
            <person name="Paulsen I.T."/>
            <person name="Radune D."/>
            <person name="Ren Q."/>
            <person name="Smith R.K. Jr."/>
            <person name="Suarez C.E."/>
            <person name="White O."/>
            <person name="Wortman J.R."/>
            <person name="Knowles D.P. Jr."/>
            <person name="McElwain T.F."/>
            <person name="Nene V.M."/>
        </authorList>
    </citation>
    <scope>NUCLEOTIDE SEQUENCE [LARGE SCALE GENOMIC DNA]</scope>
    <source>
        <strain evidence="3">T2Bo</strain>
    </source>
</reference>
<evidence type="ECO:0000313" key="4">
    <source>
        <dbReference type="Proteomes" id="UP000002173"/>
    </source>
</evidence>
<name>A7ASB1_BABBO</name>
<dbReference type="KEGG" id="bbo:BBOV_IV010770"/>
<dbReference type="PROSITE" id="PS50194">
    <property type="entry name" value="FILAMIN_REPEAT"/>
    <property type="match status" value="1"/>
</dbReference>
<keyword evidence="4" id="KW-1185">Reference proteome</keyword>
<evidence type="ECO:0000256" key="2">
    <source>
        <dbReference type="SAM" id="MobiDB-lite"/>
    </source>
</evidence>
<proteinExistence type="predicted"/>
<dbReference type="InterPro" id="IPR014756">
    <property type="entry name" value="Ig_E-set"/>
</dbReference>
<comment type="caution">
    <text evidence="3">The sequence shown here is derived from an EMBL/GenBank/DDBJ whole genome shotgun (WGS) entry which is preliminary data.</text>
</comment>
<feature type="compositionally biased region" description="Polar residues" evidence="2">
    <location>
        <begin position="202"/>
        <end position="232"/>
    </location>
</feature>
<feature type="region of interest" description="Disordered" evidence="2">
    <location>
        <begin position="280"/>
        <end position="313"/>
    </location>
</feature>
<organism evidence="3 4">
    <name type="scientific">Babesia bovis</name>
    <dbReference type="NCBI Taxonomy" id="5865"/>
    <lineage>
        <taxon>Eukaryota</taxon>
        <taxon>Sar</taxon>
        <taxon>Alveolata</taxon>
        <taxon>Apicomplexa</taxon>
        <taxon>Aconoidasida</taxon>
        <taxon>Piroplasmida</taxon>
        <taxon>Babesiidae</taxon>
        <taxon>Babesia</taxon>
    </lineage>
</organism>
<dbReference type="GeneID" id="5479232"/>
<dbReference type="RefSeq" id="XP_001610998.1">
    <property type="nucleotide sequence ID" value="XM_001610948.1"/>
</dbReference>